<dbReference type="RefSeq" id="WP_131096821.1">
    <property type="nucleotide sequence ID" value="NZ_CP036455.1"/>
</dbReference>
<dbReference type="GO" id="GO:0016491">
    <property type="term" value="F:oxidoreductase activity"/>
    <property type="evidence" value="ECO:0007669"/>
    <property type="project" value="UniProtKB-KW"/>
</dbReference>
<dbReference type="Pfam" id="PF00106">
    <property type="entry name" value="adh_short"/>
    <property type="match status" value="1"/>
</dbReference>
<dbReference type="AlphaFoldDB" id="A0A4P6PVY1"/>
<gene>
    <name evidence="2" type="ORF">EKD16_02095</name>
</gene>
<dbReference type="InterPro" id="IPR036291">
    <property type="entry name" value="NAD(P)-bd_dom_sf"/>
</dbReference>
<dbReference type="KEGG" id="strr:EKD16_02095"/>
<proteinExistence type="predicted"/>
<keyword evidence="3" id="KW-1185">Reference proteome</keyword>
<evidence type="ECO:0000313" key="3">
    <source>
        <dbReference type="Proteomes" id="UP000292235"/>
    </source>
</evidence>
<dbReference type="OrthoDB" id="2860165at2"/>
<dbReference type="Gene3D" id="3.40.50.720">
    <property type="entry name" value="NAD(P)-binding Rossmann-like Domain"/>
    <property type="match status" value="1"/>
</dbReference>
<accession>A0A4P6PVY1</accession>
<organism evidence="2 3">
    <name type="scientific">Streptomonospora litoralis</name>
    <dbReference type="NCBI Taxonomy" id="2498135"/>
    <lineage>
        <taxon>Bacteria</taxon>
        <taxon>Bacillati</taxon>
        <taxon>Actinomycetota</taxon>
        <taxon>Actinomycetes</taxon>
        <taxon>Streptosporangiales</taxon>
        <taxon>Nocardiopsidaceae</taxon>
        <taxon>Streptomonospora</taxon>
    </lineage>
</organism>
<protein>
    <submittedName>
        <fullName evidence="2">Short chain dehydrogenase</fullName>
    </submittedName>
</protein>
<dbReference type="EMBL" id="CP036455">
    <property type="protein sequence ID" value="QBI52235.1"/>
    <property type="molecule type" value="Genomic_DNA"/>
</dbReference>
<name>A0A4P6PVY1_9ACTN</name>
<dbReference type="PANTHER" id="PTHR47534">
    <property type="entry name" value="YALI0E05731P"/>
    <property type="match status" value="1"/>
</dbReference>
<dbReference type="SUPFAM" id="SSF51735">
    <property type="entry name" value="NAD(P)-binding Rossmann-fold domains"/>
    <property type="match status" value="1"/>
</dbReference>
<reference evidence="2 3" key="1">
    <citation type="submission" date="2019-02" db="EMBL/GenBank/DDBJ databases">
        <authorList>
            <person name="Khodamoradi S."/>
            <person name="Hahnke R.L."/>
            <person name="Kaempfer P."/>
            <person name="Schumann P."/>
            <person name="Rohde M."/>
            <person name="Steinert M."/>
            <person name="Luzhetskyy A."/>
            <person name="Wink J."/>
            <person name="Ruckert C."/>
        </authorList>
    </citation>
    <scope>NUCLEOTIDE SEQUENCE [LARGE SCALE GENOMIC DNA]</scope>
    <source>
        <strain evidence="2 3">M2</strain>
    </source>
</reference>
<keyword evidence="1" id="KW-0560">Oxidoreductase</keyword>
<evidence type="ECO:0000313" key="2">
    <source>
        <dbReference type="EMBL" id="QBI52235.1"/>
    </source>
</evidence>
<evidence type="ECO:0000256" key="1">
    <source>
        <dbReference type="ARBA" id="ARBA00023002"/>
    </source>
</evidence>
<dbReference type="InterPro" id="IPR002347">
    <property type="entry name" value="SDR_fam"/>
</dbReference>
<sequence length="301" mass="32077">MADERTAEDADGAERTVVITGGTDGMGRALALERAARGDRAVAVGSNHAKGDRLLGDAAALNLQDRVEFVRADLSTVAGNSAVIDHVAARYNAIDALVLAANRQSPKRIETIDGFESTFALYYLSRHMLSHGLVPALSRSAAPVVVNVAAVGLTAGKIHWEDLQLRRRYRTVAAQLQAGRANDLLGVAFADRHQGTVPYVLYHPGFTRSGDSAMERTGPLMRAAIKALAAVAARPVAESIEPIHAFIDSPPSAPLTAIDRGRPVPLGLKTLDASAARRLEQITDRLLEVREAQSADDVGRE</sequence>
<dbReference type="PANTHER" id="PTHR47534:SF3">
    <property type="entry name" value="ALCOHOL DEHYDROGENASE-LIKE C-TERMINAL DOMAIN-CONTAINING PROTEIN"/>
    <property type="match status" value="1"/>
</dbReference>
<dbReference type="InterPro" id="IPR052228">
    <property type="entry name" value="Sec_Metab_Biosynth_Oxidored"/>
</dbReference>
<dbReference type="Proteomes" id="UP000292235">
    <property type="component" value="Chromosome"/>
</dbReference>